<keyword evidence="2" id="KW-1185">Reference proteome</keyword>
<evidence type="ECO:0008006" key="3">
    <source>
        <dbReference type="Google" id="ProtNLM"/>
    </source>
</evidence>
<accession>A0A5E4Q5X8</accession>
<dbReference type="GO" id="GO:0003676">
    <property type="term" value="F:nucleic acid binding"/>
    <property type="evidence" value="ECO:0007669"/>
    <property type="project" value="InterPro"/>
</dbReference>
<evidence type="ECO:0000313" key="2">
    <source>
        <dbReference type="Proteomes" id="UP000324832"/>
    </source>
</evidence>
<evidence type="ECO:0000313" key="1">
    <source>
        <dbReference type="EMBL" id="VVC92982.1"/>
    </source>
</evidence>
<organism evidence="1 2">
    <name type="scientific">Leptidea sinapis</name>
    <dbReference type="NCBI Taxonomy" id="189913"/>
    <lineage>
        <taxon>Eukaryota</taxon>
        <taxon>Metazoa</taxon>
        <taxon>Ecdysozoa</taxon>
        <taxon>Arthropoda</taxon>
        <taxon>Hexapoda</taxon>
        <taxon>Insecta</taxon>
        <taxon>Pterygota</taxon>
        <taxon>Neoptera</taxon>
        <taxon>Endopterygota</taxon>
        <taxon>Lepidoptera</taxon>
        <taxon>Glossata</taxon>
        <taxon>Ditrysia</taxon>
        <taxon>Papilionoidea</taxon>
        <taxon>Pieridae</taxon>
        <taxon>Dismorphiinae</taxon>
        <taxon>Leptidea</taxon>
    </lineage>
</organism>
<dbReference type="EMBL" id="FZQP02001471">
    <property type="protein sequence ID" value="VVC92982.1"/>
    <property type="molecule type" value="Genomic_DNA"/>
</dbReference>
<dbReference type="InterPro" id="IPR035979">
    <property type="entry name" value="RBD_domain_sf"/>
</dbReference>
<gene>
    <name evidence="1" type="ORF">LSINAPIS_LOCUS5276</name>
</gene>
<reference evidence="1 2" key="1">
    <citation type="submission" date="2017-07" db="EMBL/GenBank/DDBJ databases">
        <authorList>
            <person name="Talla V."/>
            <person name="Backstrom N."/>
        </authorList>
    </citation>
    <scope>NUCLEOTIDE SEQUENCE [LARGE SCALE GENOMIC DNA]</scope>
</reference>
<proteinExistence type="predicted"/>
<sequence>MLLIIHNLPVQMRYSDVRDFLISKSGIQQLILDNLIHEKSGSKQQVTVGLVDESDAAIFVRKINNLYLDGEPIYIENVGQKMELEQPYRPPQYHTQSRKDVESTVEQYSLLKPNRTDFGNKHALMISTLPPVGNIPSYNSYFLQPDGHAVFQPNSLWFSSTQENRDDKSLYVNGSCLSQEQAVAEYREKYPASEDRLFIEFVAEQEGFSKKIAYNINTPKDAQISHPHPFTAKRKISNVKKLQDESCVTPYEVKNENHSYILNFIAKKLANDMIKNIKAKTLSNYPYNNITQVSLKKAVRNRLDDIYLNRTCYSNKQALRDYRNKFPTSDDESFVKGYVEQKEFFKLRRKAKRERAYHKLLEGREIIKNAQNTPFDEKNLPDEDEVECNPPQDYLGMEAIEAFLKQRCGITAKITAREKIWMVCCESFDVFDKLCNVGKVFIGKVRVSFEPFKLSIHKNRPRYAEMQFLMSSSPEKDIVVPKYNNDDYFDDCKDFIIPTTEDNQNAKEAKLTEDDCNEIICDEKTVDGSHGVHKENVAVTPTNNDDAVVLDNPYENNPISDIICNIETVNRSPEKIELIEPNQDLVINEDDLEEF</sequence>
<dbReference type="Proteomes" id="UP000324832">
    <property type="component" value="Unassembled WGS sequence"/>
</dbReference>
<dbReference type="SUPFAM" id="SSF54928">
    <property type="entry name" value="RNA-binding domain, RBD"/>
    <property type="match status" value="1"/>
</dbReference>
<protein>
    <recommendedName>
        <fullName evidence="3">RRM domain-containing protein</fullName>
    </recommendedName>
</protein>
<dbReference type="AlphaFoldDB" id="A0A5E4Q5X8"/>
<name>A0A5E4Q5X8_9NEOP</name>